<reference evidence="1 2" key="1">
    <citation type="submission" date="2020-08" db="EMBL/GenBank/DDBJ databases">
        <title>Genomic Encyclopedia of Type Strains, Phase III (KMG-III): the genomes of soil and plant-associated and newly described type strains.</title>
        <authorList>
            <person name="Whitman W."/>
        </authorList>
    </citation>
    <scope>NUCLEOTIDE SEQUENCE [LARGE SCALE GENOMIC DNA]</scope>
    <source>
        <strain evidence="1 2">CECT 7015</strain>
    </source>
</reference>
<dbReference type="AlphaFoldDB" id="A0A839UFM0"/>
<organism evidence="1 2">
    <name type="scientific">Phyllobacterium trifolii</name>
    <dbReference type="NCBI Taxonomy" id="300193"/>
    <lineage>
        <taxon>Bacteria</taxon>
        <taxon>Pseudomonadati</taxon>
        <taxon>Pseudomonadota</taxon>
        <taxon>Alphaproteobacteria</taxon>
        <taxon>Hyphomicrobiales</taxon>
        <taxon>Phyllobacteriaceae</taxon>
        <taxon>Phyllobacterium</taxon>
    </lineage>
</organism>
<gene>
    <name evidence="1" type="ORF">FHS21_004064</name>
</gene>
<evidence type="ECO:0008006" key="3">
    <source>
        <dbReference type="Google" id="ProtNLM"/>
    </source>
</evidence>
<evidence type="ECO:0000313" key="1">
    <source>
        <dbReference type="EMBL" id="MBB3147640.1"/>
    </source>
</evidence>
<comment type="caution">
    <text evidence="1">The sequence shown here is derived from an EMBL/GenBank/DDBJ whole genome shotgun (WGS) entry which is preliminary data.</text>
</comment>
<evidence type="ECO:0000313" key="2">
    <source>
        <dbReference type="Proteomes" id="UP000554520"/>
    </source>
</evidence>
<proteinExistence type="predicted"/>
<name>A0A839UFM0_9HYPH</name>
<protein>
    <recommendedName>
        <fullName evidence="3">SOS response-associated peptidase</fullName>
    </recommendedName>
</protein>
<keyword evidence="2" id="KW-1185">Reference proteome</keyword>
<accession>A0A839UFM0</accession>
<sequence>MCNDYEQHIRCAKYCDMMRRLELGIPAHQSELDLPQADDIRVNDMAPVMRATGDYIVPLPDFAVQSQKNICIKL</sequence>
<dbReference type="EMBL" id="JACHXN010000013">
    <property type="protein sequence ID" value="MBB3147640.1"/>
    <property type="molecule type" value="Genomic_DNA"/>
</dbReference>
<dbReference type="Proteomes" id="UP000554520">
    <property type="component" value="Unassembled WGS sequence"/>
</dbReference>